<evidence type="ECO:0000313" key="2">
    <source>
        <dbReference type="Proteomes" id="UP000322234"/>
    </source>
</evidence>
<organism evidence="1 2">
    <name type="scientific">Bos mutus</name>
    <name type="common">wild yak</name>
    <dbReference type="NCBI Taxonomy" id="72004"/>
    <lineage>
        <taxon>Eukaryota</taxon>
        <taxon>Metazoa</taxon>
        <taxon>Chordata</taxon>
        <taxon>Craniata</taxon>
        <taxon>Vertebrata</taxon>
        <taxon>Euteleostomi</taxon>
        <taxon>Mammalia</taxon>
        <taxon>Eutheria</taxon>
        <taxon>Laurasiatheria</taxon>
        <taxon>Artiodactyla</taxon>
        <taxon>Ruminantia</taxon>
        <taxon>Pecora</taxon>
        <taxon>Bovidae</taxon>
        <taxon>Bovinae</taxon>
        <taxon>Bos</taxon>
    </lineage>
</organism>
<gene>
    <name evidence="1" type="ORF">E5288_WYG010400</name>
</gene>
<comment type="caution">
    <text evidence="1">The sequence shown here is derived from an EMBL/GenBank/DDBJ whole genome shotgun (WGS) entry which is preliminary data.</text>
</comment>
<dbReference type="AlphaFoldDB" id="A0A6B0RVP5"/>
<dbReference type="PANTHER" id="PTHR15889:SF2">
    <property type="entry name" value="LARGE RIBOSOMAL SUBUNIT PROTEIN ML37"/>
    <property type="match status" value="1"/>
</dbReference>
<keyword evidence="2" id="KW-1185">Reference proteome</keyword>
<proteinExistence type="predicted"/>
<accession>A0A6B0RVP5</accession>
<protein>
    <submittedName>
        <fullName evidence="1">Uncharacterized protein</fullName>
    </submittedName>
</protein>
<name>A0A6B0RVP5_9CETA</name>
<dbReference type="PANTHER" id="PTHR15889">
    <property type="entry name" value="MITOCHONDRIAL RIBOSOMAL PROTEIN L37"/>
    <property type="match status" value="1"/>
</dbReference>
<dbReference type="InterPro" id="IPR052482">
    <property type="entry name" value="mtLSU_mL37"/>
</dbReference>
<reference evidence="1" key="1">
    <citation type="submission" date="2019-10" db="EMBL/GenBank/DDBJ databases">
        <title>The sequence and de novo assembly of the wild yak genome.</title>
        <authorList>
            <person name="Liu Y."/>
        </authorList>
    </citation>
    <scope>NUCLEOTIDE SEQUENCE [LARGE SCALE GENOMIC DNA]</scope>
    <source>
        <strain evidence="1">WY2019</strain>
    </source>
</reference>
<dbReference type="EMBL" id="VBQZ03000106">
    <property type="protein sequence ID" value="MXQ94189.1"/>
    <property type="molecule type" value="Genomic_DNA"/>
</dbReference>
<dbReference type="Proteomes" id="UP000322234">
    <property type="component" value="Unassembled WGS sequence"/>
</dbReference>
<dbReference type="GO" id="GO:0005739">
    <property type="term" value="C:mitochondrion"/>
    <property type="evidence" value="ECO:0007669"/>
    <property type="project" value="TreeGrafter"/>
</dbReference>
<evidence type="ECO:0000313" key="1">
    <source>
        <dbReference type="EMBL" id="MXQ94189.1"/>
    </source>
</evidence>
<sequence>MILSAFGNVLAQAWFLHGNDPKVLEQPVVMQSVNTHGRVFLVLQLNTTDLASEEDLKNLAWVNSNQLLHWHFCCVPVIKKKVVVDPVGPICSQPETFRKFLALYFHGVV</sequence>